<organism evidence="11 12">
    <name type="scientific">Microscilla marina ATCC 23134</name>
    <dbReference type="NCBI Taxonomy" id="313606"/>
    <lineage>
        <taxon>Bacteria</taxon>
        <taxon>Pseudomonadati</taxon>
        <taxon>Bacteroidota</taxon>
        <taxon>Cytophagia</taxon>
        <taxon>Cytophagales</taxon>
        <taxon>Microscillaceae</taxon>
        <taxon>Microscilla</taxon>
    </lineage>
</organism>
<keyword evidence="9" id="KW-0732">Signal</keyword>
<feature type="coiled-coil region" evidence="7">
    <location>
        <begin position="437"/>
        <end position="467"/>
    </location>
</feature>
<dbReference type="RefSeq" id="WP_002699847.1">
    <property type="nucleotide sequence ID" value="NZ_AAWS01000025.1"/>
</dbReference>
<evidence type="ECO:0000256" key="1">
    <source>
        <dbReference type="ARBA" id="ARBA00000085"/>
    </source>
</evidence>
<dbReference type="PROSITE" id="PS50109">
    <property type="entry name" value="HIS_KIN"/>
    <property type="match status" value="1"/>
</dbReference>
<dbReference type="Pfam" id="PF02518">
    <property type="entry name" value="HATPase_c"/>
    <property type="match status" value="1"/>
</dbReference>
<dbReference type="Gene3D" id="1.10.287.130">
    <property type="match status" value="1"/>
</dbReference>
<evidence type="ECO:0000256" key="4">
    <source>
        <dbReference type="ARBA" id="ARBA00022679"/>
    </source>
</evidence>
<evidence type="ECO:0000256" key="3">
    <source>
        <dbReference type="ARBA" id="ARBA00022553"/>
    </source>
</evidence>
<evidence type="ECO:0000256" key="8">
    <source>
        <dbReference type="SAM" id="Phobius"/>
    </source>
</evidence>
<evidence type="ECO:0000259" key="10">
    <source>
        <dbReference type="PROSITE" id="PS50109"/>
    </source>
</evidence>
<feature type="transmembrane region" description="Helical" evidence="8">
    <location>
        <begin position="415"/>
        <end position="435"/>
    </location>
</feature>
<evidence type="ECO:0000256" key="6">
    <source>
        <dbReference type="ARBA" id="ARBA00023012"/>
    </source>
</evidence>
<keyword evidence="8" id="KW-0472">Membrane</keyword>
<dbReference type="PANTHER" id="PTHR43711:SF26">
    <property type="entry name" value="SENSOR HISTIDINE KINASE RCSC"/>
    <property type="match status" value="1"/>
</dbReference>
<dbReference type="CDD" id="cd00082">
    <property type="entry name" value="HisKA"/>
    <property type="match status" value="1"/>
</dbReference>
<dbReference type="Proteomes" id="UP000004095">
    <property type="component" value="Unassembled WGS sequence"/>
</dbReference>
<dbReference type="InterPro" id="IPR036890">
    <property type="entry name" value="HATPase_C_sf"/>
</dbReference>
<comment type="catalytic activity">
    <reaction evidence="1">
        <text>ATP + protein L-histidine = ADP + protein N-phospho-L-histidine.</text>
        <dbReference type="EC" id="2.7.13.3"/>
    </reaction>
</comment>
<keyword evidence="7" id="KW-0175">Coiled coil</keyword>
<dbReference type="InterPro" id="IPR050736">
    <property type="entry name" value="Sensor_HK_Regulatory"/>
</dbReference>
<dbReference type="Gene3D" id="1.25.40.10">
    <property type="entry name" value="Tetratricopeptide repeat domain"/>
    <property type="match status" value="2"/>
</dbReference>
<protein>
    <recommendedName>
        <fullName evidence="2">histidine kinase</fullName>
        <ecNumber evidence="2">2.7.13.3</ecNumber>
    </recommendedName>
</protein>
<keyword evidence="5" id="KW-0418">Kinase</keyword>
<dbReference type="PANTHER" id="PTHR43711">
    <property type="entry name" value="TWO-COMPONENT HISTIDINE KINASE"/>
    <property type="match status" value="1"/>
</dbReference>
<dbReference type="CDD" id="cd00075">
    <property type="entry name" value="HATPase"/>
    <property type="match status" value="1"/>
</dbReference>
<evidence type="ECO:0000256" key="9">
    <source>
        <dbReference type="SAM" id="SignalP"/>
    </source>
</evidence>
<feature type="coiled-coil region" evidence="7">
    <location>
        <begin position="383"/>
        <end position="410"/>
    </location>
</feature>
<keyword evidence="6" id="KW-0902">Two-component regulatory system</keyword>
<dbReference type="FunFam" id="3.30.565.10:FF:000006">
    <property type="entry name" value="Sensor histidine kinase WalK"/>
    <property type="match status" value="1"/>
</dbReference>
<feature type="domain" description="Histidine kinase" evidence="10">
    <location>
        <begin position="481"/>
        <end position="689"/>
    </location>
</feature>
<feature type="signal peptide" evidence="9">
    <location>
        <begin position="1"/>
        <end position="22"/>
    </location>
</feature>
<dbReference type="OrthoDB" id="9781208at2"/>
<evidence type="ECO:0000313" key="11">
    <source>
        <dbReference type="EMBL" id="EAY27199.1"/>
    </source>
</evidence>
<evidence type="ECO:0000313" key="12">
    <source>
        <dbReference type="Proteomes" id="UP000004095"/>
    </source>
</evidence>
<proteinExistence type="predicted"/>
<dbReference type="InterPro" id="IPR003661">
    <property type="entry name" value="HisK_dim/P_dom"/>
</dbReference>
<dbReference type="SUPFAM" id="SSF47384">
    <property type="entry name" value="Homodimeric domain of signal transducing histidine kinase"/>
    <property type="match status" value="1"/>
</dbReference>
<keyword evidence="8" id="KW-1133">Transmembrane helix</keyword>
<name>A1ZQP5_MICM2</name>
<evidence type="ECO:0000256" key="7">
    <source>
        <dbReference type="SAM" id="Coils"/>
    </source>
</evidence>
<dbReference type="SMART" id="SM00388">
    <property type="entry name" value="HisKA"/>
    <property type="match status" value="1"/>
</dbReference>
<dbReference type="InterPro" id="IPR036097">
    <property type="entry name" value="HisK_dim/P_sf"/>
</dbReference>
<dbReference type="PRINTS" id="PR00344">
    <property type="entry name" value="BCTRLSENSOR"/>
</dbReference>
<reference evidence="11 12" key="1">
    <citation type="submission" date="2007-01" db="EMBL/GenBank/DDBJ databases">
        <authorList>
            <person name="Haygood M."/>
            <person name="Podell S."/>
            <person name="Anderson C."/>
            <person name="Hopkinson B."/>
            <person name="Roe K."/>
            <person name="Barbeau K."/>
            <person name="Gaasterland T."/>
            <person name="Ferriera S."/>
            <person name="Johnson J."/>
            <person name="Kravitz S."/>
            <person name="Beeson K."/>
            <person name="Sutton G."/>
            <person name="Rogers Y.-H."/>
            <person name="Friedman R."/>
            <person name="Frazier M."/>
            <person name="Venter J.C."/>
        </authorList>
    </citation>
    <scope>NUCLEOTIDE SEQUENCE [LARGE SCALE GENOMIC DNA]</scope>
    <source>
        <strain evidence="11 12">ATCC 23134</strain>
    </source>
</reference>
<dbReference type="Gene3D" id="3.30.565.10">
    <property type="entry name" value="Histidine kinase-like ATPase, C-terminal domain"/>
    <property type="match status" value="1"/>
</dbReference>
<gene>
    <name evidence="11" type="ORF">M23134_06509</name>
</gene>
<dbReference type="GO" id="GO:0000155">
    <property type="term" value="F:phosphorelay sensor kinase activity"/>
    <property type="evidence" value="ECO:0007669"/>
    <property type="project" value="InterPro"/>
</dbReference>
<dbReference type="InterPro" id="IPR005467">
    <property type="entry name" value="His_kinase_dom"/>
</dbReference>
<dbReference type="eggNOG" id="COG2205">
    <property type="taxonomic scope" value="Bacteria"/>
</dbReference>
<evidence type="ECO:0000256" key="5">
    <source>
        <dbReference type="ARBA" id="ARBA00022777"/>
    </source>
</evidence>
<dbReference type="InterPro" id="IPR003594">
    <property type="entry name" value="HATPase_dom"/>
</dbReference>
<dbReference type="SMART" id="SM00387">
    <property type="entry name" value="HATPase_c"/>
    <property type="match status" value="1"/>
</dbReference>
<feature type="chain" id="PRO_5002642362" description="histidine kinase" evidence="9">
    <location>
        <begin position="23"/>
        <end position="777"/>
    </location>
</feature>
<keyword evidence="4" id="KW-0808">Transferase</keyword>
<accession>A1ZQP5</accession>
<comment type="caution">
    <text evidence="11">The sequence shown here is derived from an EMBL/GenBank/DDBJ whole genome shotgun (WGS) entry which is preliminary data.</text>
</comment>
<dbReference type="Pfam" id="PF00512">
    <property type="entry name" value="HisKA"/>
    <property type="match status" value="1"/>
</dbReference>
<dbReference type="SUPFAM" id="SSF48452">
    <property type="entry name" value="TPR-like"/>
    <property type="match status" value="2"/>
</dbReference>
<dbReference type="InterPro" id="IPR011990">
    <property type="entry name" value="TPR-like_helical_dom_sf"/>
</dbReference>
<keyword evidence="3" id="KW-0597">Phosphoprotein</keyword>
<dbReference type="SUPFAM" id="SSF55874">
    <property type="entry name" value="ATPase domain of HSP90 chaperone/DNA topoisomerase II/histidine kinase"/>
    <property type="match status" value="1"/>
</dbReference>
<keyword evidence="8" id="KW-0812">Transmembrane</keyword>
<sequence>MKHFLCFCIICFLLSFSGAAQHIRLESKEALQTKLKALNDTDTSKVSILCALARKTKNDTSSLSLDYAKQALKTATLQKSKTKKIQAYIQLINTCLSKRKLKEAYEYKDQGEKVLQGVDDVYQKAMFWATLQKLHSRNGPISNPNKGMEYAQKALKLLDSVDVNHPFKIQLYNNITIFFGTVSKQDFFYLKKAVEIGKKYKVPPVSLARTYFLLGGAYTNLYMGGDLEKSFRCFKKSLSICDQLLTKYPNHPKLLEIQADSWHLLSHVYTVRQSPNLDSALYYCRQAINFRKQMRDPIIFESYLALAAIQQQQGKPTMALETLLMAKKLTVDPNYQSAVDFRLFQLYKSRKDYKTALYYANESFKSHAKQVTQRIESIDEELSIKYKTELKDKEIEIANAKSKAQAKEIQQKNTLNLLFALGALLMLLFVLYAVYVNRRTKKQNQLLSNQKEEIATQAEELQVVNNRLLELSQFKTDLSSMLVHDLKNPLNTIIGLASGMLITKTQQATIHQAGKSMLHIVNNMLDVHRLEEAELVPALQSCELNQLVTEALDNVRFVAQQKGVVLRQNMTTSLWIKADPDLMLRVLINLLTNAVKHSTVNTQVWVNASSVDQQMVEVCVKDEGVGIQLEKQQVIFEKFKGANPMYGKGSTGLGLAFVALVAKAHGGKVSVRSEENKGATFSVVVPVAPAQEVEKIVGKRLRPTPITQGRALPPIVLQCRQNLKNTEIYEASKILSILQKIDETSPREAQIWKEQIAQTVYNYNEKKYQELIKLAKE</sequence>
<dbReference type="EMBL" id="AAWS01000025">
    <property type="protein sequence ID" value="EAY27199.1"/>
    <property type="molecule type" value="Genomic_DNA"/>
</dbReference>
<keyword evidence="12" id="KW-1185">Reference proteome</keyword>
<dbReference type="InterPro" id="IPR004358">
    <property type="entry name" value="Sig_transdc_His_kin-like_C"/>
</dbReference>
<dbReference type="AlphaFoldDB" id="A1ZQP5"/>
<dbReference type="EC" id="2.7.13.3" evidence="2"/>
<evidence type="ECO:0000256" key="2">
    <source>
        <dbReference type="ARBA" id="ARBA00012438"/>
    </source>
</evidence>